<comment type="subcellular location">
    <subcellularLocation>
        <location evidence="1">Membrane</location>
        <topology evidence="1">Multi-pass membrane protein</topology>
    </subcellularLocation>
</comment>
<gene>
    <name evidence="10" type="ORF">NYM_LOCUS29685</name>
</gene>
<evidence type="ECO:0000256" key="7">
    <source>
        <dbReference type="ARBA" id="ARBA00022967"/>
    </source>
</evidence>
<organism evidence="10">
    <name type="scientific">Nymphaea colorata</name>
    <name type="common">pocket water lily</name>
    <dbReference type="NCBI Taxonomy" id="210225"/>
    <lineage>
        <taxon>Eukaryota</taxon>
        <taxon>Viridiplantae</taxon>
        <taxon>Streptophyta</taxon>
        <taxon>Embryophyta</taxon>
        <taxon>Tracheophyta</taxon>
        <taxon>Spermatophyta</taxon>
        <taxon>Magnoliopsida</taxon>
        <taxon>Nymphaeales</taxon>
        <taxon>Nymphaeaceae</taxon>
        <taxon>Nymphaea</taxon>
    </lineage>
</organism>
<dbReference type="PROSITE" id="PS00154">
    <property type="entry name" value="ATPASE_E1_E2"/>
    <property type="match status" value="1"/>
</dbReference>
<sequence>MILNLAVNHSIAYLQKKKIFISEPKKIPLGGRANIIAFDKTGTLTEDKFIFEGIVDDCIKYEELKNFKNCSNENLVVLAGCHSLISVDKELSGDPIELMFFELSKWEYTSKNK</sequence>
<evidence type="ECO:0000256" key="9">
    <source>
        <dbReference type="ARBA" id="ARBA00023136"/>
    </source>
</evidence>
<dbReference type="GO" id="GO:0005789">
    <property type="term" value="C:endoplasmic reticulum membrane"/>
    <property type="evidence" value="ECO:0007669"/>
    <property type="project" value="TreeGrafter"/>
</dbReference>
<keyword evidence="4" id="KW-0547">Nucleotide-binding</keyword>
<keyword evidence="6" id="KW-0460">Magnesium</keyword>
<evidence type="ECO:0000313" key="10">
    <source>
        <dbReference type="EMBL" id="VVW87055.1"/>
    </source>
</evidence>
<protein>
    <recommendedName>
        <fullName evidence="11">Cation-transporting P-type ATPase C-terminal domain-containing protein</fullName>
    </recommendedName>
</protein>
<dbReference type="AlphaFoldDB" id="A0A5K1HG49"/>
<evidence type="ECO:0000256" key="5">
    <source>
        <dbReference type="ARBA" id="ARBA00022840"/>
    </source>
</evidence>
<keyword evidence="5" id="KW-0067">ATP-binding</keyword>
<dbReference type="InterPro" id="IPR018303">
    <property type="entry name" value="ATPase_P-typ_P_site"/>
</dbReference>
<dbReference type="InterPro" id="IPR006544">
    <property type="entry name" value="P-type_TPase_V"/>
</dbReference>
<keyword evidence="7" id="KW-1278">Translocase</keyword>
<accession>A0A5K1HG49</accession>
<evidence type="ECO:0000256" key="6">
    <source>
        <dbReference type="ARBA" id="ARBA00022842"/>
    </source>
</evidence>
<keyword evidence="3" id="KW-0479">Metal-binding</keyword>
<dbReference type="PANTHER" id="PTHR45630">
    <property type="entry name" value="CATION-TRANSPORTING ATPASE-RELATED"/>
    <property type="match status" value="1"/>
</dbReference>
<keyword evidence="8" id="KW-1133">Transmembrane helix</keyword>
<evidence type="ECO:0000256" key="1">
    <source>
        <dbReference type="ARBA" id="ARBA00004141"/>
    </source>
</evidence>
<keyword evidence="9" id="KW-0472">Membrane</keyword>
<keyword evidence="2" id="KW-0812">Transmembrane</keyword>
<proteinExistence type="predicted"/>
<dbReference type="GO" id="GO:0005524">
    <property type="term" value="F:ATP binding"/>
    <property type="evidence" value="ECO:0007669"/>
    <property type="project" value="UniProtKB-KW"/>
</dbReference>
<dbReference type="EMBL" id="LR722043">
    <property type="protein sequence ID" value="VVW87055.1"/>
    <property type="molecule type" value="Genomic_DNA"/>
</dbReference>
<evidence type="ECO:0000256" key="4">
    <source>
        <dbReference type="ARBA" id="ARBA00022741"/>
    </source>
</evidence>
<evidence type="ECO:0000256" key="8">
    <source>
        <dbReference type="ARBA" id="ARBA00022989"/>
    </source>
</evidence>
<reference evidence="10" key="1">
    <citation type="submission" date="2019-09" db="EMBL/GenBank/DDBJ databases">
        <authorList>
            <person name="Zhang L."/>
        </authorList>
    </citation>
    <scope>NUCLEOTIDE SEQUENCE</scope>
</reference>
<dbReference type="GO" id="GO:0006874">
    <property type="term" value="P:intracellular calcium ion homeostasis"/>
    <property type="evidence" value="ECO:0007669"/>
    <property type="project" value="TreeGrafter"/>
</dbReference>
<dbReference type="PANTHER" id="PTHR45630:SF7">
    <property type="entry name" value="ENDOPLASMIC RETICULUM TRANSMEMBRANE HELIX TRANSLOCASE"/>
    <property type="match status" value="1"/>
</dbReference>
<dbReference type="GO" id="GO:0019829">
    <property type="term" value="F:ATPase-coupled monoatomic cation transmembrane transporter activity"/>
    <property type="evidence" value="ECO:0007669"/>
    <property type="project" value="TreeGrafter"/>
</dbReference>
<evidence type="ECO:0008006" key="11">
    <source>
        <dbReference type="Google" id="ProtNLM"/>
    </source>
</evidence>
<name>A0A5K1HG49_9MAGN</name>
<evidence type="ECO:0000256" key="3">
    <source>
        <dbReference type="ARBA" id="ARBA00022723"/>
    </source>
</evidence>
<dbReference type="GO" id="GO:0015662">
    <property type="term" value="F:P-type ion transporter activity"/>
    <property type="evidence" value="ECO:0007669"/>
    <property type="project" value="TreeGrafter"/>
</dbReference>
<dbReference type="GO" id="GO:0046872">
    <property type="term" value="F:metal ion binding"/>
    <property type="evidence" value="ECO:0007669"/>
    <property type="project" value="UniProtKB-KW"/>
</dbReference>
<evidence type="ECO:0000256" key="2">
    <source>
        <dbReference type="ARBA" id="ARBA00022692"/>
    </source>
</evidence>